<dbReference type="PROSITE" id="PS51257">
    <property type="entry name" value="PROKAR_LIPOPROTEIN"/>
    <property type="match status" value="1"/>
</dbReference>
<dbReference type="RefSeq" id="WP_160128490.1">
    <property type="nucleotide sequence ID" value="NZ_CP019288.1"/>
</dbReference>
<evidence type="ECO:0000313" key="3">
    <source>
        <dbReference type="Proteomes" id="UP000464657"/>
    </source>
</evidence>
<dbReference type="OrthoDB" id="1462460at2"/>
<feature type="chain" id="PRO_5029820455" description="Lipoprotein" evidence="1">
    <location>
        <begin position="23"/>
        <end position="155"/>
    </location>
</feature>
<dbReference type="AlphaFoldDB" id="A0A7L4ZGK2"/>
<proteinExistence type="predicted"/>
<evidence type="ECO:0000256" key="1">
    <source>
        <dbReference type="SAM" id="SignalP"/>
    </source>
</evidence>
<dbReference type="Proteomes" id="UP000464657">
    <property type="component" value="Chromosome"/>
</dbReference>
<name>A0A7L4ZGK2_9FLAO</name>
<organism evidence="2 3">
    <name type="scientific">Kordia antarctica</name>
    <dbReference type="NCBI Taxonomy" id="1218801"/>
    <lineage>
        <taxon>Bacteria</taxon>
        <taxon>Pseudomonadati</taxon>
        <taxon>Bacteroidota</taxon>
        <taxon>Flavobacteriia</taxon>
        <taxon>Flavobacteriales</taxon>
        <taxon>Flavobacteriaceae</taxon>
        <taxon>Kordia</taxon>
    </lineage>
</organism>
<dbReference type="EMBL" id="CP019288">
    <property type="protein sequence ID" value="QHI35765.1"/>
    <property type="molecule type" value="Genomic_DNA"/>
</dbReference>
<evidence type="ECO:0000313" key="2">
    <source>
        <dbReference type="EMBL" id="QHI35765.1"/>
    </source>
</evidence>
<keyword evidence="1" id="KW-0732">Signal</keyword>
<protein>
    <recommendedName>
        <fullName evidence="4">Lipoprotein</fullName>
    </recommendedName>
</protein>
<feature type="signal peptide" evidence="1">
    <location>
        <begin position="1"/>
        <end position="22"/>
    </location>
</feature>
<dbReference type="KEGG" id="kan:IMCC3317_11130"/>
<accession>A0A7L4ZGK2</accession>
<reference evidence="2 3" key="1">
    <citation type="journal article" date="2013" name="Int. J. Syst. Evol. Microbiol.">
        <title>Kordia antarctica sp. nov., isolated from Antarctic seawater.</title>
        <authorList>
            <person name="Baek K."/>
            <person name="Choi A."/>
            <person name="Kang I."/>
            <person name="Lee K."/>
            <person name="Cho J.C."/>
        </authorList>
    </citation>
    <scope>NUCLEOTIDE SEQUENCE [LARGE SCALE GENOMIC DNA]</scope>
    <source>
        <strain evidence="2 3">IMCC3317</strain>
    </source>
</reference>
<evidence type="ECO:0008006" key="4">
    <source>
        <dbReference type="Google" id="ProtNLM"/>
    </source>
</evidence>
<sequence>MKTKYALIFLCFILFACNPTYMPFESKKDKKKNVSLIKTKLNLTNKEYSIIKNEDSVLYSLSLSVGKDEKISRIERRLDSFIQKKYTQKELIAILKIDRNLPNRDLEFSRSKKSTTLNIKDMKELREFMNNGGKEKLMDSIFGIKFKDSIKKQKQ</sequence>
<gene>
    <name evidence="2" type="ORF">IMCC3317_11130</name>
</gene>
<keyword evidence="3" id="KW-1185">Reference proteome</keyword>